<keyword evidence="7" id="KW-0677">Repeat</keyword>
<evidence type="ECO:0000256" key="8">
    <source>
        <dbReference type="ARBA" id="ARBA00022832"/>
    </source>
</evidence>
<dbReference type="FunFam" id="3.40.50.720:FF:000185">
    <property type="entry name" value="peroxisomal multifunctional enzyme type 2"/>
    <property type="match status" value="1"/>
</dbReference>
<evidence type="ECO:0000256" key="14">
    <source>
        <dbReference type="ARBA" id="ARBA00023239"/>
    </source>
</evidence>
<keyword evidence="11" id="KW-0443">Lipid metabolism</keyword>
<name>A0A9P8TNV6_WICPI</name>
<gene>
    <name evidence="23" type="ORF">WICPIJ_002532</name>
</gene>
<keyword evidence="14" id="KW-0456">Lyase</keyword>
<protein>
    <recommendedName>
        <fullName evidence="19">Peroxisomal hydratase-dehydrogenase-epimerase</fullName>
        <ecNumber evidence="5">1.1.1.n12</ecNumber>
        <ecNumber evidence="6">4.2.1.119</ecNumber>
    </recommendedName>
    <alternativeName>
        <fullName evidence="20">Multifunctional beta-oxidation protein</fullName>
    </alternativeName>
</protein>
<evidence type="ECO:0000256" key="11">
    <source>
        <dbReference type="ARBA" id="ARBA00023098"/>
    </source>
</evidence>
<dbReference type="InterPro" id="IPR057326">
    <property type="entry name" value="KR_dom"/>
</dbReference>
<dbReference type="InterPro" id="IPR002347">
    <property type="entry name" value="SDR_fam"/>
</dbReference>
<evidence type="ECO:0000256" key="18">
    <source>
        <dbReference type="ARBA" id="ARBA00055743"/>
    </source>
</evidence>
<dbReference type="GO" id="GO:0005777">
    <property type="term" value="C:peroxisome"/>
    <property type="evidence" value="ECO:0007669"/>
    <property type="project" value="UniProtKB-SubCell"/>
</dbReference>
<dbReference type="GO" id="GO:0016491">
    <property type="term" value="F:oxidoreductase activity"/>
    <property type="evidence" value="ECO:0007669"/>
    <property type="project" value="UniProtKB-KW"/>
</dbReference>
<dbReference type="InterPro" id="IPR029069">
    <property type="entry name" value="HotDog_dom_sf"/>
</dbReference>
<comment type="subcellular location">
    <subcellularLocation>
        <location evidence="1">Peroxisome</location>
    </subcellularLocation>
</comment>
<dbReference type="FunFam" id="3.40.50.720:FF:000410">
    <property type="entry name" value="Peroxisomal multifunctional beta-oxidation protein"/>
    <property type="match status" value="1"/>
</dbReference>
<evidence type="ECO:0000256" key="4">
    <source>
        <dbReference type="ARBA" id="ARBA00011245"/>
    </source>
</evidence>
<dbReference type="SUPFAM" id="SSF54637">
    <property type="entry name" value="Thioesterase/thiol ester dehydrase-isomerase"/>
    <property type="match status" value="2"/>
</dbReference>
<evidence type="ECO:0000256" key="21">
    <source>
        <dbReference type="SAM" id="MobiDB-lite"/>
    </source>
</evidence>
<feature type="domain" description="Ketoreductase" evidence="22">
    <location>
        <begin position="319"/>
        <end position="494"/>
    </location>
</feature>
<dbReference type="InterPro" id="IPR051687">
    <property type="entry name" value="Peroxisomal_Beta-Oxidation"/>
</dbReference>
<comment type="catalytic activity">
    <reaction evidence="16">
        <text>a (3R)-3-hydroxyacyl-CoA = a (2E)-enoyl-CoA + H2O</text>
        <dbReference type="Rhea" id="RHEA:26526"/>
        <dbReference type="ChEBI" id="CHEBI:15377"/>
        <dbReference type="ChEBI" id="CHEBI:57319"/>
        <dbReference type="ChEBI" id="CHEBI:58856"/>
        <dbReference type="EC" id="4.2.1.119"/>
    </reaction>
</comment>
<feature type="compositionally biased region" description="Acidic residues" evidence="21">
    <location>
        <begin position="599"/>
        <end position="615"/>
    </location>
</feature>
<dbReference type="Gene3D" id="3.40.50.720">
    <property type="entry name" value="NAD(P)-binding Rossmann-like Domain"/>
    <property type="match status" value="2"/>
</dbReference>
<dbReference type="PRINTS" id="PR00081">
    <property type="entry name" value="GDHRDH"/>
</dbReference>
<keyword evidence="9" id="KW-0521">NADP</keyword>
<evidence type="ECO:0000256" key="2">
    <source>
        <dbReference type="ARBA" id="ARBA00005005"/>
    </source>
</evidence>
<comment type="subunit">
    <text evidence="4">Monomer.</text>
</comment>
<comment type="pathway">
    <text evidence="2">Lipid metabolism; fatty acid beta-oxidation.</text>
</comment>
<evidence type="ECO:0000256" key="10">
    <source>
        <dbReference type="ARBA" id="ARBA00023002"/>
    </source>
</evidence>
<dbReference type="PANTHER" id="PTHR45024:SF2">
    <property type="entry name" value="SCP2 DOMAIN-CONTAINING PROTEIN"/>
    <property type="match status" value="1"/>
</dbReference>
<dbReference type="Proteomes" id="UP000774326">
    <property type="component" value="Unassembled WGS sequence"/>
</dbReference>
<dbReference type="Pfam" id="PF01575">
    <property type="entry name" value="MaoC_dehydratas"/>
    <property type="match status" value="1"/>
</dbReference>
<organism evidence="23 24">
    <name type="scientific">Wickerhamomyces pijperi</name>
    <name type="common">Yeast</name>
    <name type="synonym">Pichia pijperi</name>
    <dbReference type="NCBI Taxonomy" id="599730"/>
    <lineage>
        <taxon>Eukaryota</taxon>
        <taxon>Fungi</taxon>
        <taxon>Dikarya</taxon>
        <taxon>Ascomycota</taxon>
        <taxon>Saccharomycotina</taxon>
        <taxon>Saccharomycetes</taxon>
        <taxon>Phaffomycetales</taxon>
        <taxon>Wickerhamomycetaceae</taxon>
        <taxon>Wickerhamomyces</taxon>
    </lineage>
</organism>
<evidence type="ECO:0000256" key="19">
    <source>
        <dbReference type="ARBA" id="ARBA00073871"/>
    </source>
</evidence>
<comment type="caution">
    <text evidence="23">The sequence shown here is derived from an EMBL/GenBank/DDBJ whole genome shotgun (WGS) entry which is preliminary data.</text>
</comment>
<evidence type="ECO:0000256" key="15">
    <source>
        <dbReference type="ARBA" id="ARBA00023268"/>
    </source>
</evidence>
<evidence type="ECO:0000313" key="24">
    <source>
        <dbReference type="Proteomes" id="UP000774326"/>
    </source>
</evidence>
<dbReference type="PRINTS" id="PR00080">
    <property type="entry name" value="SDRFAMILY"/>
</dbReference>
<evidence type="ECO:0000256" key="6">
    <source>
        <dbReference type="ARBA" id="ARBA00013156"/>
    </source>
</evidence>
<evidence type="ECO:0000256" key="20">
    <source>
        <dbReference type="ARBA" id="ARBA00081853"/>
    </source>
</evidence>
<dbReference type="SMART" id="SM00822">
    <property type="entry name" value="PKS_KR"/>
    <property type="match status" value="1"/>
</dbReference>
<dbReference type="CDD" id="cd05353">
    <property type="entry name" value="hydroxyacyl-CoA-like_DH_SDR_c-like"/>
    <property type="match status" value="2"/>
</dbReference>
<dbReference type="InterPro" id="IPR002539">
    <property type="entry name" value="MaoC-like_dom"/>
</dbReference>
<dbReference type="GO" id="GO:0018812">
    <property type="term" value="F:3-hydroxyacyl-CoA dehydratase activity"/>
    <property type="evidence" value="ECO:0007669"/>
    <property type="project" value="UniProtKB-EC"/>
</dbReference>
<keyword evidence="10" id="KW-0560">Oxidoreductase</keyword>
<keyword evidence="15" id="KW-0511">Multifunctional enzyme</keyword>
<proteinExistence type="inferred from homology"/>
<dbReference type="EMBL" id="JAEUBG010001381">
    <property type="protein sequence ID" value="KAH3686493.1"/>
    <property type="molecule type" value="Genomic_DNA"/>
</dbReference>
<dbReference type="EC" id="1.1.1.n12" evidence="5"/>
<dbReference type="Gene3D" id="3.10.129.10">
    <property type="entry name" value="Hotdog Thioesterase"/>
    <property type="match status" value="2"/>
</dbReference>
<evidence type="ECO:0000256" key="16">
    <source>
        <dbReference type="ARBA" id="ARBA00029334"/>
    </source>
</evidence>
<dbReference type="OrthoDB" id="3592703at2759"/>
<evidence type="ECO:0000256" key="7">
    <source>
        <dbReference type="ARBA" id="ARBA00022737"/>
    </source>
</evidence>
<accession>A0A9P8TNV6</accession>
<dbReference type="AlphaFoldDB" id="A0A9P8TNV6"/>
<dbReference type="GO" id="GO:0006631">
    <property type="term" value="P:fatty acid metabolic process"/>
    <property type="evidence" value="ECO:0007669"/>
    <property type="project" value="UniProtKB-KW"/>
</dbReference>
<sequence length="892" mass="97452">MSQLSFKDKVVIITGAGGGLGKQYALAYAERGAKVVVNDLGGSLSGAGGSSKAADVVVDEIKGKGGIAVANYDSVEFGEKIVQTAVENFGTVHVIINNAGILRDSSFKNMSEKDFKLVLDVHLNGAYKLTRAAWPYFKKQSYGRIVSTASPAGLYGNYGQANYSLAKSALIGFGETLAKEGYKSNITSNIIAPLARSRMTEEVVPKDILESLGPDKVVPLVLYLTHEATKTTNSIFEVAAGFYGQIRWERSSGELFRIDDSFTPEAVLARYNKIFEFKDKEFSPVTYPIGPADFNSLYEKTKSLPQNQQGSQKVSLKGKVAIITGAGAGLGRAHALLFAKYGAKVVVNDFKDPNPVVEEIKAAGGEAVGDKSNVVTDGERIVKTALDNYGRVDILINNAGILRDRSFQKMSDQEWNQVMDVHVNATFRLCKLVWPIFLQQKSGVIVNTTSTSGIYGNFGQANYGAAKCGITGFTKTLAQEGSKAGIKVNCIAPHAETAMTNTIFSKNDFNKYDPGLVSPLLVVLSSDNVKTTGETFEVGGGWIGNTRWQRAKGAVSKEKHVTPEFVRDNWKDVVDFSQPVTIASARDSIIEIMKSVSGGDEEEDEDEEGEDEEASDNTFTYTERDVILYNLGLGANASELKYTYENASDFQVLPTYGVIPFMTESGGLDLNKLLTDFNPALLLHGEQYLKINKYPIPTSASLVTEGYPVSVQMKSQGRAIAVVAGFKSVDKDSGEELFYNESTTFIRKAKGDNKEYHNRTAFATSSHIPPKRSPDYEVTVTTTEDQAAVYRLSGDYNPLHIDPQFAKQAGFSKPILHGLCFFGISVKQLYEKFGAFKEVKVRFTNVVYPGEKLKIKAWKEGKKVYFQTWSVERNLPVISNAALNLVGDDSKL</sequence>
<comment type="similarity">
    <text evidence="3">Belongs to the short-chain dehydrogenases/reductases (SDR) family.</text>
</comment>
<evidence type="ECO:0000256" key="5">
    <source>
        <dbReference type="ARBA" id="ARBA00012456"/>
    </source>
</evidence>
<evidence type="ECO:0000256" key="3">
    <source>
        <dbReference type="ARBA" id="ARBA00006484"/>
    </source>
</evidence>
<evidence type="ECO:0000313" key="23">
    <source>
        <dbReference type="EMBL" id="KAH3686493.1"/>
    </source>
</evidence>
<evidence type="ECO:0000256" key="13">
    <source>
        <dbReference type="ARBA" id="ARBA00023235"/>
    </source>
</evidence>
<comment type="function">
    <text evidence="18">Second trifunctional enzyme acting on the beta-oxidation pathway for fatty acids, possessing hydratase-dehydrogenase-epimerase activities. Converts trans-2-enoyl-CoA via D-3-hydroxyacyl-CoA to 3-ketoacyl-CoA.</text>
</comment>
<dbReference type="Pfam" id="PF00106">
    <property type="entry name" value="adh_short"/>
    <property type="match status" value="2"/>
</dbReference>
<keyword evidence="8" id="KW-0276">Fatty acid metabolism</keyword>
<keyword evidence="13" id="KW-0413">Isomerase</keyword>
<dbReference type="InterPro" id="IPR036291">
    <property type="entry name" value="NAD(P)-bd_dom_sf"/>
</dbReference>
<dbReference type="SUPFAM" id="SSF51735">
    <property type="entry name" value="NAD(P)-binding Rossmann-fold domains"/>
    <property type="match status" value="2"/>
</dbReference>
<evidence type="ECO:0000256" key="9">
    <source>
        <dbReference type="ARBA" id="ARBA00022857"/>
    </source>
</evidence>
<dbReference type="CDD" id="cd03448">
    <property type="entry name" value="HDE_HSD"/>
    <property type="match status" value="1"/>
</dbReference>
<dbReference type="GO" id="GO:0016853">
    <property type="term" value="F:isomerase activity"/>
    <property type="evidence" value="ECO:0007669"/>
    <property type="project" value="UniProtKB-KW"/>
</dbReference>
<dbReference type="InterPro" id="IPR054357">
    <property type="entry name" value="MFE-2_N"/>
</dbReference>
<keyword evidence="24" id="KW-1185">Reference proteome</keyword>
<reference evidence="23" key="2">
    <citation type="submission" date="2021-01" db="EMBL/GenBank/DDBJ databases">
        <authorList>
            <person name="Schikora-Tamarit M.A."/>
        </authorList>
    </citation>
    <scope>NUCLEOTIDE SEQUENCE</scope>
    <source>
        <strain evidence="23">CBS2887</strain>
    </source>
</reference>
<dbReference type="EC" id="4.2.1.119" evidence="6"/>
<evidence type="ECO:0000256" key="12">
    <source>
        <dbReference type="ARBA" id="ARBA00023140"/>
    </source>
</evidence>
<evidence type="ECO:0000256" key="1">
    <source>
        <dbReference type="ARBA" id="ARBA00004275"/>
    </source>
</evidence>
<keyword evidence="12" id="KW-0576">Peroxisome</keyword>
<evidence type="ECO:0000259" key="22">
    <source>
        <dbReference type="SMART" id="SM00822"/>
    </source>
</evidence>
<dbReference type="PANTHER" id="PTHR45024">
    <property type="entry name" value="DEHYDROGENASES, SHORT CHAIN"/>
    <property type="match status" value="1"/>
</dbReference>
<reference evidence="23" key="1">
    <citation type="journal article" date="2021" name="Open Biol.">
        <title>Shared evolutionary footprints suggest mitochondrial oxidative damage underlies multiple complex I losses in fungi.</title>
        <authorList>
            <person name="Schikora-Tamarit M.A."/>
            <person name="Marcet-Houben M."/>
            <person name="Nosek J."/>
            <person name="Gabaldon T."/>
        </authorList>
    </citation>
    <scope>NUCLEOTIDE SEQUENCE</scope>
    <source>
        <strain evidence="23">CBS2887</strain>
    </source>
</reference>
<feature type="region of interest" description="Disordered" evidence="21">
    <location>
        <begin position="595"/>
        <end position="617"/>
    </location>
</feature>
<comment type="catalytic activity">
    <reaction evidence="17">
        <text>a (3R)-3-hydroxyacyl-CoA + NAD(+) = a 3-oxoacyl-CoA + NADH + H(+)</text>
        <dbReference type="Rhea" id="RHEA:32711"/>
        <dbReference type="ChEBI" id="CHEBI:15378"/>
        <dbReference type="ChEBI" id="CHEBI:57319"/>
        <dbReference type="ChEBI" id="CHEBI:57540"/>
        <dbReference type="ChEBI" id="CHEBI:57945"/>
        <dbReference type="ChEBI" id="CHEBI:90726"/>
        <dbReference type="EC" id="1.1.1.n12"/>
    </reaction>
</comment>
<evidence type="ECO:0000256" key="17">
    <source>
        <dbReference type="ARBA" id="ARBA00052025"/>
    </source>
</evidence>
<dbReference type="Pfam" id="PF22622">
    <property type="entry name" value="MFE-2_hydrat-2_N"/>
    <property type="match status" value="1"/>
</dbReference>